<name>A0A3P7I997_STRVU</name>
<dbReference type="AlphaFoldDB" id="A0A3P7I997"/>
<protein>
    <submittedName>
        <fullName evidence="1">Uncharacterized protein</fullName>
    </submittedName>
</protein>
<proteinExistence type="predicted"/>
<sequence>MELCCILVAFSAVVNLMRRFKPSIDRLVDETRTAEGKLSALQESQHTIVEIVATKLNELLKSLAVLYTDIMLIAEISYAVRRINTQMLERPFRWKGAGSYY</sequence>
<gene>
    <name evidence="1" type="ORF">SVUK_LOCUS1044</name>
</gene>
<accession>A0A3P7I997</accession>
<reference evidence="1 2" key="1">
    <citation type="submission" date="2018-11" db="EMBL/GenBank/DDBJ databases">
        <authorList>
            <consortium name="Pathogen Informatics"/>
        </authorList>
    </citation>
    <scope>NUCLEOTIDE SEQUENCE [LARGE SCALE GENOMIC DNA]</scope>
</reference>
<dbReference type="Proteomes" id="UP000270094">
    <property type="component" value="Unassembled WGS sequence"/>
</dbReference>
<evidence type="ECO:0000313" key="1">
    <source>
        <dbReference type="EMBL" id="VDM66046.1"/>
    </source>
</evidence>
<organism evidence="1 2">
    <name type="scientific">Strongylus vulgaris</name>
    <name type="common">Blood worm</name>
    <dbReference type="NCBI Taxonomy" id="40348"/>
    <lineage>
        <taxon>Eukaryota</taxon>
        <taxon>Metazoa</taxon>
        <taxon>Ecdysozoa</taxon>
        <taxon>Nematoda</taxon>
        <taxon>Chromadorea</taxon>
        <taxon>Rhabditida</taxon>
        <taxon>Rhabditina</taxon>
        <taxon>Rhabditomorpha</taxon>
        <taxon>Strongyloidea</taxon>
        <taxon>Strongylidae</taxon>
        <taxon>Strongylus</taxon>
    </lineage>
</organism>
<keyword evidence="2" id="KW-1185">Reference proteome</keyword>
<evidence type="ECO:0000313" key="2">
    <source>
        <dbReference type="Proteomes" id="UP000270094"/>
    </source>
</evidence>
<dbReference type="EMBL" id="UYYB01001948">
    <property type="protein sequence ID" value="VDM66046.1"/>
    <property type="molecule type" value="Genomic_DNA"/>
</dbReference>